<dbReference type="Proteomes" id="UP000001349">
    <property type="component" value="Chromosome"/>
</dbReference>
<dbReference type="STRING" id="394503.Ccel_0092"/>
<dbReference type="Pfam" id="PF04316">
    <property type="entry name" value="FlgM"/>
    <property type="match status" value="1"/>
</dbReference>
<dbReference type="AlphaFoldDB" id="B8I4C6"/>
<feature type="domain" description="Anti-sigma-28 factor FlgM C-terminal" evidence="1">
    <location>
        <begin position="34"/>
        <end position="86"/>
    </location>
</feature>
<evidence type="ECO:0000259" key="1">
    <source>
        <dbReference type="Pfam" id="PF04316"/>
    </source>
</evidence>
<dbReference type="EMBL" id="CP001348">
    <property type="protein sequence ID" value="ACL74480.1"/>
    <property type="molecule type" value="Genomic_DNA"/>
</dbReference>
<dbReference type="SUPFAM" id="SSF101498">
    <property type="entry name" value="Anti-sigma factor FlgM"/>
    <property type="match status" value="1"/>
</dbReference>
<dbReference type="KEGG" id="cce:Ccel_0092"/>
<evidence type="ECO:0000313" key="2">
    <source>
        <dbReference type="EMBL" id="ACL74480.1"/>
    </source>
</evidence>
<dbReference type="InterPro" id="IPR031316">
    <property type="entry name" value="FlgM_C"/>
</dbReference>
<dbReference type="OrthoDB" id="2112849at2"/>
<accession>B8I4C6</accession>
<keyword evidence="3" id="KW-1185">Reference proteome</keyword>
<dbReference type="RefSeq" id="WP_012634546.1">
    <property type="nucleotide sequence ID" value="NC_011898.1"/>
</dbReference>
<dbReference type="InterPro" id="IPR035890">
    <property type="entry name" value="Anti-sigma-28_factor_FlgM_sf"/>
</dbReference>
<sequence>MKISGDVYNVSKVYNTQNHIGAVNQVNSVKSKKDVISISDNAKDHQLVFKALKEVPDIRQNKIDEFKEVYRSGTYNVSGQEIVEKLGKAVIDKKV</sequence>
<evidence type="ECO:0000313" key="3">
    <source>
        <dbReference type="Proteomes" id="UP000001349"/>
    </source>
</evidence>
<dbReference type="HOGENOM" id="CLU_169011_3_5_9"/>
<organism evidence="2 3">
    <name type="scientific">Ruminiclostridium cellulolyticum (strain ATCC 35319 / DSM 5812 / JCM 6584 / H10)</name>
    <name type="common">Clostridium cellulolyticum</name>
    <dbReference type="NCBI Taxonomy" id="394503"/>
    <lineage>
        <taxon>Bacteria</taxon>
        <taxon>Bacillati</taxon>
        <taxon>Bacillota</taxon>
        <taxon>Clostridia</taxon>
        <taxon>Eubacteriales</taxon>
        <taxon>Oscillospiraceae</taxon>
        <taxon>Ruminiclostridium</taxon>
    </lineage>
</organism>
<gene>
    <name evidence="2" type="ordered locus">Ccel_0092</name>
</gene>
<reference evidence="2 3" key="1">
    <citation type="submission" date="2009-01" db="EMBL/GenBank/DDBJ databases">
        <title>Complete sequence of Clostridium cellulolyticum H10.</title>
        <authorList>
            <consortium name="US DOE Joint Genome Institute"/>
            <person name="Lucas S."/>
            <person name="Copeland A."/>
            <person name="Lapidus A."/>
            <person name="Glavina del Rio T."/>
            <person name="Dalin E."/>
            <person name="Tice H."/>
            <person name="Bruce D."/>
            <person name="Goodwin L."/>
            <person name="Pitluck S."/>
            <person name="Chertkov O."/>
            <person name="Saunders E."/>
            <person name="Brettin T."/>
            <person name="Detter J.C."/>
            <person name="Han C."/>
            <person name="Larimer F."/>
            <person name="Land M."/>
            <person name="Hauser L."/>
            <person name="Kyrpides N."/>
            <person name="Ivanova N."/>
            <person name="Zhou J."/>
            <person name="Richardson P."/>
        </authorList>
    </citation>
    <scope>NUCLEOTIDE SEQUENCE [LARGE SCALE GENOMIC DNA]</scope>
    <source>
        <strain evidence="3">ATCC 35319 / DSM 5812 / JCM 6584 / H10</strain>
    </source>
</reference>
<protein>
    <submittedName>
        <fullName evidence="2">Anti-sigma-28 factor FlgM family protein</fullName>
    </submittedName>
</protein>
<name>B8I4C6_RUMCH</name>
<dbReference type="eggNOG" id="COG2747">
    <property type="taxonomic scope" value="Bacteria"/>
</dbReference>
<proteinExistence type="predicted"/>